<name>A0ABQ4YD28_9ASTR</name>
<reference evidence="1" key="1">
    <citation type="journal article" date="2022" name="Int. J. Mol. Sci.">
        <title>Draft Genome of Tanacetum Coccineum: Genomic Comparison of Closely Related Tanacetum-Family Plants.</title>
        <authorList>
            <person name="Yamashiro T."/>
            <person name="Shiraishi A."/>
            <person name="Nakayama K."/>
            <person name="Satake H."/>
        </authorList>
    </citation>
    <scope>NUCLEOTIDE SEQUENCE</scope>
</reference>
<sequence>MPNAPHFKRVVSASPPLFQDLPFLLKEQHWRMAFSVTPTSSARSLRLVYSDPTRLPHPRGALLQASVRYCKYTPTLRPLEVTSTVGLSVWGYVQTPTSLWKGSDRRFPQQRPLTPPRSRRIAEVSHFRSFLSGLPKVGEIHLSPSIFLYSSFRRSVTLGIPSGSASFPLASTKARLIIGLGSVEVEVRSANGMFPGVVAANTVVVTGVLSLVLMLDIWGGVEKPGGGVISLPLVMPEK</sequence>
<dbReference type="Proteomes" id="UP001151760">
    <property type="component" value="Unassembled WGS sequence"/>
</dbReference>
<proteinExistence type="predicted"/>
<comment type="caution">
    <text evidence="1">The sequence shown here is derived from an EMBL/GenBank/DDBJ whole genome shotgun (WGS) entry which is preliminary data.</text>
</comment>
<accession>A0ABQ4YD28</accession>
<gene>
    <name evidence="1" type="ORF">Tco_0725434</name>
</gene>
<reference evidence="1" key="2">
    <citation type="submission" date="2022-01" db="EMBL/GenBank/DDBJ databases">
        <authorList>
            <person name="Yamashiro T."/>
            <person name="Shiraishi A."/>
            <person name="Satake H."/>
            <person name="Nakayama K."/>
        </authorList>
    </citation>
    <scope>NUCLEOTIDE SEQUENCE</scope>
</reference>
<dbReference type="EMBL" id="BQNB010010311">
    <property type="protein sequence ID" value="GJS75553.1"/>
    <property type="molecule type" value="Genomic_DNA"/>
</dbReference>
<organism evidence="1 2">
    <name type="scientific">Tanacetum coccineum</name>
    <dbReference type="NCBI Taxonomy" id="301880"/>
    <lineage>
        <taxon>Eukaryota</taxon>
        <taxon>Viridiplantae</taxon>
        <taxon>Streptophyta</taxon>
        <taxon>Embryophyta</taxon>
        <taxon>Tracheophyta</taxon>
        <taxon>Spermatophyta</taxon>
        <taxon>Magnoliopsida</taxon>
        <taxon>eudicotyledons</taxon>
        <taxon>Gunneridae</taxon>
        <taxon>Pentapetalae</taxon>
        <taxon>asterids</taxon>
        <taxon>campanulids</taxon>
        <taxon>Asterales</taxon>
        <taxon>Asteraceae</taxon>
        <taxon>Asteroideae</taxon>
        <taxon>Anthemideae</taxon>
        <taxon>Anthemidinae</taxon>
        <taxon>Tanacetum</taxon>
    </lineage>
</organism>
<protein>
    <submittedName>
        <fullName evidence="1">Uncharacterized protein</fullName>
    </submittedName>
</protein>
<evidence type="ECO:0000313" key="1">
    <source>
        <dbReference type="EMBL" id="GJS75553.1"/>
    </source>
</evidence>
<keyword evidence="2" id="KW-1185">Reference proteome</keyword>
<evidence type="ECO:0000313" key="2">
    <source>
        <dbReference type="Proteomes" id="UP001151760"/>
    </source>
</evidence>